<gene>
    <name evidence="3" type="ORF">NB231_14583</name>
</gene>
<dbReference type="Proteomes" id="UP000003374">
    <property type="component" value="Unassembled WGS sequence"/>
</dbReference>
<evidence type="ECO:0000256" key="1">
    <source>
        <dbReference type="ARBA" id="ARBA00023118"/>
    </source>
</evidence>
<dbReference type="OrthoDB" id="190500at2"/>
<dbReference type="AlphaFoldDB" id="A4BL67"/>
<organism evidence="3 4">
    <name type="scientific">Nitrococcus mobilis Nb-231</name>
    <dbReference type="NCBI Taxonomy" id="314278"/>
    <lineage>
        <taxon>Bacteria</taxon>
        <taxon>Pseudomonadati</taxon>
        <taxon>Pseudomonadota</taxon>
        <taxon>Gammaproteobacteria</taxon>
        <taxon>Chromatiales</taxon>
        <taxon>Ectothiorhodospiraceae</taxon>
        <taxon>Nitrococcus</taxon>
    </lineage>
</organism>
<name>A4BL67_9GAMM</name>
<dbReference type="GO" id="GO:0051607">
    <property type="term" value="P:defense response to virus"/>
    <property type="evidence" value="ECO:0007669"/>
    <property type="project" value="UniProtKB-KW"/>
</dbReference>
<dbReference type="eggNOG" id="COG1367">
    <property type="taxonomic scope" value="Bacteria"/>
</dbReference>
<keyword evidence="4" id="KW-1185">Reference proteome</keyword>
<reference evidence="3 4" key="1">
    <citation type="submission" date="2006-02" db="EMBL/GenBank/DDBJ databases">
        <authorList>
            <person name="Waterbury J."/>
            <person name="Ferriera S."/>
            <person name="Johnson J."/>
            <person name="Kravitz S."/>
            <person name="Halpern A."/>
            <person name="Remington K."/>
            <person name="Beeson K."/>
            <person name="Tran B."/>
            <person name="Rogers Y.-H."/>
            <person name="Friedman R."/>
            <person name="Venter J.C."/>
        </authorList>
    </citation>
    <scope>NUCLEOTIDE SEQUENCE [LARGE SCALE GENOMIC DNA]</scope>
    <source>
        <strain evidence="3 4">Nb-231</strain>
    </source>
</reference>
<dbReference type="InterPro" id="IPR005537">
    <property type="entry name" value="RAMP_III_fam"/>
</dbReference>
<dbReference type="Pfam" id="PF03787">
    <property type="entry name" value="RAMPs"/>
    <property type="match status" value="1"/>
</dbReference>
<evidence type="ECO:0000313" key="3">
    <source>
        <dbReference type="EMBL" id="EAR23055.1"/>
    </source>
</evidence>
<dbReference type="STRING" id="314278.NB231_14583"/>
<dbReference type="CDD" id="cd09726">
    <property type="entry name" value="RAMP_I_III"/>
    <property type="match status" value="1"/>
</dbReference>
<accession>A4BL67</accession>
<dbReference type="HOGENOM" id="CLU_754273_0_0_6"/>
<dbReference type="RefSeq" id="WP_005003917.1">
    <property type="nucleotide sequence ID" value="NZ_CH672427.1"/>
</dbReference>
<evidence type="ECO:0000313" key="4">
    <source>
        <dbReference type="Proteomes" id="UP000003374"/>
    </source>
</evidence>
<dbReference type="EMBL" id="AAOF01000001">
    <property type="protein sequence ID" value="EAR23055.1"/>
    <property type="molecule type" value="Genomic_DNA"/>
</dbReference>
<evidence type="ECO:0000259" key="2">
    <source>
        <dbReference type="Pfam" id="PF03787"/>
    </source>
</evidence>
<sequence length="325" mass="37210">MSMHTKTLTVRFLSPAFLGDAEQRGAWRTPPFKAQLRQWWRLVLAVRGRDWGRIRGEEAELFGNAWPDQKAMKSQIRLRLGEWRVSDKQVNRSISGNVDALIYLGYGRFDRNPQAKPAIDAGETAQLRIAWPAAAANGSNRIEEALALMSRFGTVGGRSRNGWGSYVLDGARDAVWNDYLIYWRDALCSDWVRGIGRDERGPLIWRTRDSWPSWDKVLQQLARVRATIAKESADRCLLSYPVTKHALPGWSARDRLPNSLRLKVVEDTHGRLHGELIHFPCRPSDALWNKMPESDAADKKRRLIDVWTDAHKYLDEENALERVNA</sequence>
<keyword evidence="1" id="KW-0051">Antiviral defense</keyword>
<proteinExistence type="predicted"/>
<protein>
    <recommendedName>
        <fullName evidence="2">CRISPR type III-associated protein domain-containing protein</fullName>
    </recommendedName>
</protein>
<feature type="domain" description="CRISPR type III-associated protein" evidence="2">
    <location>
        <begin position="10"/>
        <end position="166"/>
    </location>
</feature>
<comment type="caution">
    <text evidence="3">The sequence shown here is derived from an EMBL/GenBank/DDBJ whole genome shotgun (WGS) entry which is preliminary data.</text>
</comment>